<comment type="caution">
    <text evidence="1">The sequence shown here is derived from an EMBL/GenBank/DDBJ whole genome shotgun (WGS) entry which is preliminary data.</text>
</comment>
<gene>
    <name evidence="1" type="primary">AVEN_52552_1</name>
    <name evidence="1" type="ORF">TNCV_3369281</name>
</gene>
<dbReference type="EMBL" id="BMAU01021033">
    <property type="protein sequence ID" value="GFX87358.1"/>
    <property type="molecule type" value="Genomic_DNA"/>
</dbReference>
<proteinExistence type="predicted"/>
<sequence>MNVTPLKAQRNALRTSFTCSAKQVDDEFDKENPDSKQLFILKAQLNDKFQLLEKCQNEMNDLILKDEKDEELFETDFLSAEKYQDRLLNSVLKLINWQRKRRQKL</sequence>
<accession>A0A8X6UTR3</accession>
<dbReference type="Proteomes" id="UP000887159">
    <property type="component" value="Unassembled WGS sequence"/>
</dbReference>
<protein>
    <submittedName>
        <fullName evidence="1">Uncharacterized protein</fullName>
    </submittedName>
</protein>
<evidence type="ECO:0000313" key="2">
    <source>
        <dbReference type="Proteomes" id="UP000887159"/>
    </source>
</evidence>
<reference evidence="1" key="1">
    <citation type="submission" date="2020-08" db="EMBL/GenBank/DDBJ databases">
        <title>Multicomponent nature underlies the extraordinary mechanical properties of spider dragline silk.</title>
        <authorList>
            <person name="Kono N."/>
            <person name="Nakamura H."/>
            <person name="Mori M."/>
            <person name="Yoshida Y."/>
            <person name="Ohtoshi R."/>
            <person name="Malay A.D."/>
            <person name="Moran D.A.P."/>
            <person name="Tomita M."/>
            <person name="Numata K."/>
            <person name="Arakawa K."/>
        </authorList>
    </citation>
    <scope>NUCLEOTIDE SEQUENCE</scope>
</reference>
<organism evidence="1 2">
    <name type="scientific">Trichonephila clavipes</name>
    <name type="common">Golden silk orbweaver</name>
    <name type="synonym">Nephila clavipes</name>
    <dbReference type="NCBI Taxonomy" id="2585209"/>
    <lineage>
        <taxon>Eukaryota</taxon>
        <taxon>Metazoa</taxon>
        <taxon>Ecdysozoa</taxon>
        <taxon>Arthropoda</taxon>
        <taxon>Chelicerata</taxon>
        <taxon>Arachnida</taxon>
        <taxon>Araneae</taxon>
        <taxon>Araneomorphae</taxon>
        <taxon>Entelegynae</taxon>
        <taxon>Araneoidea</taxon>
        <taxon>Nephilidae</taxon>
        <taxon>Trichonephila</taxon>
    </lineage>
</organism>
<evidence type="ECO:0000313" key="1">
    <source>
        <dbReference type="EMBL" id="GFX87358.1"/>
    </source>
</evidence>
<keyword evidence="2" id="KW-1185">Reference proteome</keyword>
<dbReference type="AlphaFoldDB" id="A0A8X6UTR3"/>
<name>A0A8X6UTR3_TRICX</name>